<protein>
    <submittedName>
        <fullName evidence="1">Uncharacterized protein</fullName>
    </submittedName>
</protein>
<gene>
    <name evidence="1" type="ORF">AVEN_214047_1</name>
</gene>
<dbReference type="AlphaFoldDB" id="A0A4Y2VJY4"/>
<reference evidence="1 2" key="1">
    <citation type="journal article" date="2019" name="Sci. Rep.">
        <title>Orb-weaving spider Araneus ventricosus genome elucidates the spidroin gene catalogue.</title>
        <authorList>
            <person name="Kono N."/>
            <person name="Nakamura H."/>
            <person name="Ohtoshi R."/>
            <person name="Moran D.A.P."/>
            <person name="Shinohara A."/>
            <person name="Yoshida Y."/>
            <person name="Fujiwara M."/>
            <person name="Mori M."/>
            <person name="Tomita M."/>
            <person name="Arakawa K."/>
        </authorList>
    </citation>
    <scope>NUCLEOTIDE SEQUENCE [LARGE SCALE GENOMIC DNA]</scope>
</reference>
<sequence>MELTFRIALIDKKIKDLKSVHGGFAQMHEGGLGKHLDSGDFSSSAELKMNEPEKYQLSPDESEPHDWLMLLCMAFSDGDTSSCFDWKELASLRPFTWVSVSQKLTR</sequence>
<dbReference type="Proteomes" id="UP000499080">
    <property type="component" value="Unassembled WGS sequence"/>
</dbReference>
<organism evidence="1 2">
    <name type="scientific">Araneus ventricosus</name>
    <name type="common">Orbweaver spider</name>
    <name type="synonym">Epeira ventricosa</name>
    <dbReference type="NCBI Taxonomy" id="182803"/>
    <lineage>
        <taxon>Eukaryota</taxon>
        <taxon>Metazoa</taxon>
        <taxon>Ecdysozoa</taxon>
        <taxon>Arthropoda</taxon>
        <taxon>Chelicerata</taxon>
        <taxon>Arachnida</taxon>
        <taxon>Araneae</taxon>
        <taxon>Araneomorphae</taxon>
        <taxon>Entelegynae</taxon>
        <taxon>Araneoidea</taxon>
        <taxon>Araneidae</taxon>
        <taxon>Araneus</taxon>
    </lineage>
</organism>
<comment type="caution">
    <text evidence="1">The sequence shown here is derived from an EMBL/GenBank/DDBJ whole genome shotgun (WGS) entry which is preliminary data.</text>
</comment>
<dbReference type="EMBL" id="BGPR01047700">
    <property type="protein sequence ID" value="GBO24748.1"/>
    <property type="molecule type" value="Genomic_DNA"/>
</dbReference>
<name>A0A4Y2VJY4_ARAVE</name>
<proteinExistence type="predicted"/>
<evidence type="ECO:0000313" key="2">
    <source>
        <dbReference type="Proteomes" id="UP000499080"/>
    </source>
</evidence>
<evidence type="ECO:0000313" key="1">
    <source>
        <dbReference type="EMBL" id="GBO24748.1"/>
    </source>
</evidence>
<accession>A0A4Y2VJY4</accession>
<keyword evidence="2" id="KW-1185">Reference proteome</keyword>
<dbReference type="OrthoDB" id="6428007at2759"/>